<comment type="caution">
    <text evidence="2">The sequence shown here is derived from an EMBL/GenBank/DDBJ whole genome shotgun (WGS) entry which is preliminary data.</text>
</comment>
<gene>
    <name evidence="2" type="ORF">JOE57_003477</name>
</gene>
<accession>A0ABS2RNG2</accession>
<keyword evidence="1" id="KW-0472">Membrane</keyword>
<dbReference type="EMBL" id="JAFBCF010000001">
    <property type="protein sequence ID" value="MBM7800556.1"/>
    <property type="molecule type" value="Genomic_DNA"/>
</dbReference>
<keyword evidence="1" id="KW-1133">Transmembrane helix</keyword>
<feature type="transmembrane region" description="Helical" evidence="1">
    <location>
        <begin position="21"/>
        <end position="42"/>
    </location>
</feature>
<protein>
    <submittedName>
        <fullName evidence="2">Uncharacterized protein</fullName>
    </submittedName>
</protein>
<dbReference type="Pfam" id="PF19851">
    <property type="entry name" value="DUF6326"/>
    <property type="match status" value="1"/>
</dbReference>
<evidence type="ECO:0000256" key="1">
    <source>
        <dbReference type="SAM" id="Phobius"/>
    </source>
</evidence>
<evidence type="ECO:0000313" key="3">
    <source>
        <dbReference type="Proteomes" id="UP000704762"/>
    </source>
</evidence>
<keyword evidence="1" id="KW-0812">Transmembrane</keyword>
<evidence type="ECO:0000313" key="2">
    <source>
        <dbReference type="EMBL" id="MBM7800556.1"/>
    </source>
</evidence>
<feature type="transmembrane region" description="Helical" evidence="1">
    <location>
        <begin position="62"/>
        <end position="84"/>
    </location>
</feature>
<name>A0ABS2RNG2_9ACTN</name>
<sequence length="165" mass="18144">MNADRISSRDDPKVNVKVVLSGLWVSMLFVFAYVDIFGFWRADVIYGALHGRVPGGVEISQVFLTLTTLYILVPSIMVTFSLMAPARINRPINVIVSLLYAVSVVAAVIGETWAYYVIGSVVEVLLLLTIAAAAWFWHSSPTRIDAAEPTEPAHIEPADLPKSRQ</sequence>
<reference evidence="2 3" key="1">
    <citation type="submission" date="2021-01" db="EMBL/GenBank/DDBJ databases">
        <title>Sequencing the genomes of 1000 actinobacteria strains.</title>
        <authorList>
            <person name="Klenk H.-P."/>
        </authorList>
    </citation>
    <scope>NUCLEOTIDE SEQUENCE [LARGE SCALE GENOMIC DNA]</scope>
    <source>
        <strain evidence="2 3">DSM 18662</strain>
    </source>
</reference>
<organism evidence="2 3">
    <name type="scientific">Microlunatus panaciterrae</name>
    <dbReference type="NCBI Taxonomy" id="400768"/>
    <lineage>
        <taxon>Bacteria</taxon>
        <taxon>Bacillati</taxon>
        <taxon>Actinomycetota</taxon>
        <taxon>Actinomycetes</taxon>
        <taxon>Propionibacteriales</taxon>
        <taxon>Propionibacteriaceae</taxon>
        <taxon>Microlunatus</taxon>
    </lineage>
</organism>
<feature type="transmembrane region" description="Helical" evidence="1">
    <location>
        <begin position="115"/>
        <end position="137"/>
    </location>
</feature>
<feature type="transmembrane region" description="Helical" evidence="1">
    <location>
        <begin position="91"/>
        <end position="109"/>
    </location>
</feature>
<keyword evidence="3" id="KW-1185">Reference proteome</keyword>
<proteinExistence type="predicted"/>
<dbReference type="InterPro" id="IPR046289">
    <property type="entry name" value="DUF6326"/>
</dbReference>
<dbReference type="RefSeq" id="WP_204919902.1">
    <property type="nucleotide sequence ID" value="NZ_BAAAQP010000003.1"/>
</dbReference>
<dbReference type="Proteomes" id="UP000704762">
    <property type="component" value="Unassembled WGS sequence"/>
</dbReference>